<feature type="region of interest" description="Disordered" evidence="6">
    <location>
        <begin position="73"/>
        <end position="98"/>
    </location>
</feature>
<keyword evidence="10" id="KW-1185">Reference proteome</keyword>
<reference evidence="9 10" key="1">
    <citation type="submission" date="2011-07" db="EMBL/GenBank/DDBJ databases">
        <authorList>
            <person name="Coyne R."/>
            <person name="Brami D."/>
            <person name="Johnson J."/>
            <person name="Hostetler J."/>
            <person name="Hannick L."/>
            <person name="Clark T."/>
            <person name="Cassidy-Hanley D."/>
            <person name="Inman J."/>
        </authorList>
    </citation>
    <scope>NUCLEOTIDE SEQUENCE [LARGE SCALE GENOMIC DNA]</scope>
    <source>
        <strain evidence="9 10">G5</strain>
    </source>
</reference>
<evidence type="ECO:0000259" key="8">
    <source>
        <dbReference type="PROSITE" id="PS52027"/>
    </source>
</evidence>
<evidence type="ECO:0000313" key="10">
    <source>
        <dbReference type="Proteomes" id="UP000008983"/>
    </source>
</evidence>
<dbReference type="InParanoid" id="G0QPB9"/>
<feature type="compositionally biased region" description="Polar residues" evidence="6">
    <location>
        <begin position="82"/>
        <end position="93"/>
    </location>
</feature>
<gene>
    <name evidence="9" type="ORF">IMG5_066200</name>
</gene>
<sequence length="428" mass="49734">MYKRPPSNNIFQQPNKYFSENKNRQDIFSAPNLPNISQKMISCSICLKKIPSTQLLLHENECRIANFSSKKQSKIKGGGGSLTKTTFNYNKPPQKQLPKEELPKMIQRPISLMCYICGREFGTRSLKIHLKSCREKWPLTSNRPLPREPPGLMELLSKENITRKDIDIYNNRAYDQYNYDVLVPCSNCCRTFKPESLISHQKACKPGNVLKGMTQAQKDYKQEAQYAMENGNLDLVPCSKCGRKFASDRIGKHQAVCKPGPTKQALKKQKLFEQKAQQLEKFKQKLNLIKPKDNDWRKQHEDFQQALAAIKQGDKSKYQQQSIQSRIQPKQQQNSFQQQYQQKSQILQKTNNNFRYSSQKPSLQKKNQLFQIIKTMMMIMVVITLIYPINIVQNNQQENNLNKVVIKAQIQKFQMVETQTVEMVGFII</sequence>
<keyword evidence="4" id="KW-0862">Zinc</keyword>
<evidence type="ECO:0000256" key="4">
    <source>
        <dbReference type="ARBA" id="ARBA00022833"/>
    </source>
</evidence>
<organism evidence="9 10">
    <name type="scientific">Ichthyophthirius multifiliis</name>
    <name type="common">White spot disease agent</name>
    <name type="synonym">Ich</name>
    <dbReference type="NCBI Taxonomy" id="5932"/>
    <lineage>
        <taxon>Eukaryota</taxon>
        <taxon>Sar</taxon>
        <taxon>Alveolata</taxon>
        <taxon>Ciliophora</taxon>
        <taxon>Intramacronucleata</taxon>
        <taxon>Oligohymenophorea</taxon>
        <taxon>Hymenostomatida</taxon>
        <taxon>Ophryoglenina</taxon>
        <taxon>Ichthyophthirius</taxon>
    </lineage>
</organism>
<evidence type="ECO:0000256" key="6">
    <source>
        <dbReference type="SAM" id="MobiDB-lite"/>
    </source>
</evidence>
<evidence type="ECO:0000256" key="1">
    <source>
        <dbReference type="ARBA" id="ARBA00022723"/>
    </source>
</evidence>
<dbReference type="InterPro" id="IPR026319">
    <property type="entry name" value="ZC2HC1A/B-like"/>
</dbReference>
<dbReference type="PANTHER" id="PTHR13555">
    <property type="entry name" value="C2H2 ZINC FINGER CGI-62-RELATED"/>
    <property type="match status" value="1"/>
</dbReference>
<keyword evidence="7" id="KW-1133">Transmembrane helix</keyword>
<dbReference type="AlphaFoldDB" id="G0QPB9"/>
<dbReference type="RefSeq" id="XP_004036920.1">
    <property type="nucleotide sequence ID" value="XM_004036872.1"/>
</dbReference>
<keyword evidence="1" id="KW-0479">Metal-binding</keyword>
<name>G0QPB9_ICHMU</name>
<keyword evidence="3 5" id="KW-0863">Zinc-finger</keyword>
<accession>G0QPB9</accession>
<keyword evidence="7" id="KW-0472">Membrane</keyword>
<evidence type="ECO:0000313" key="9">
    <source>
        <dbReference type="EMBL" id="EGR32934.1"/>
    </source>
</evidence>
<keyword evidence="7" id="KW-0812">Transmembrane</keyword>
<evidence type="ECO:0000256" key="2">
    <source>
        <dbReference type="ARBA" id="ARBA00022737"/>
    </source>
</evidence>
<protein>
    <submittedName>
        <fullName evidence="9">Zinc c2h2 type family protein, putative</fullName>
    </submittedName>
</protein>
<dbReference type="GO" id="GO:0008270">
    <property type="term" value="F:zinc ion binding"/>
    <property type="evidence" value="ECO:0007669"/>
    <property type="project" value="UniProtKB-KW"/>
</dbReference>
<dbReference type="PROSITE" id="PS52027">
    <property type="entry name" value="ZF_C2HC_C3H"/>
    <property type="match status" value="1"/>
</dbReference>
<dbReference type="eggNOG" id="KOG3940">
    <property type="taxonomic scope" value="Eukaryota"/>
</dbReference>
<dbReference type="GeneID" id="14909104"/>
<dbReference type="Pfam" id="PF13913">
    <property type="entry name" value="zf-C2HC_2"/>
    <property type="match status" value="3"/>
</dbReference>
<evidence type="ECO:0000256" key="7">
    <source>
        <dbReference type="SAM" id="Phobius"/>
    </source>
</evidence>
<evidence type="ECO:0000256" key="3">
    <source>
        <dbReference type="ARBA" id="ARBA00022771"/>
    </source>
</evidence>
<feature type="transmembrane region" description="Helical" evidence="7">
    <location>
        <begin position="369"/>
        <end position="389"/>
    </location>
</feature>
<dbReference type="Gene3D" id="3.30.160.60">
    <property type="entry name" value="Classic Zinc Finger"/>
    <property type="match status" value="3"/>
</dbReference>
<dbReference type="InterPro" id="IPR049899">
    <property type="entry name" value="Znf_C2HC_C3H"/>
</dbReference>
<proteinExistence type="predicted"/>
<feature type="domain" description="C2HC/C3H-type" evidence="8">
    <location>
        <begin position="234"/>
        <end position="263"/>
    </location>
</feature>
<evidence type="ECO:0000256" key="5">
    <source>
        <dbReference type="PROSITE-ProRule" id="PRU01371"/>
    </source>
</evidence>
<dbReference type="OrthoDB" id="265955at2759"/>
<dbReference type="EMBL" id="GL983541">
    <property type="protein sequence ID" value="EGR32934.1"/>
    <property type="molecule type" value="Genomic_DNA"/>
</dbReference>
<keyword evidence="2" id="KW-0677">Repeat</keyword>
<dbReference type="Proteomes" id="UP000008983">
    <property type="component" value="Unassembled WGS sequence"/>
</dbReference>